<sequence>MEDSDKTFAVPAPRPAIDHAPQEGGLNEFCAPDPQYDVTGASYEALFLDGGLFSHFVNDEDDLGDGDAMWPAYDDGDDGDGLAYGHVADAGQPLRPLPIGEAVDALLATCPRMMSSKPATLAPERAPLVHVIRRHMRTEGPVDFAPNGGGLLCASLAEACKSVEGLGPVVMLERGVVAWLAGRLMERVRPGSSRGVPVEPMSRIGAFVQAEFGDGWTFYDLEQLDARFDEPQHEPLRALLAWLVDSARTVAMVRDGVAASLDAAPHRPPNGKDYTLGPLRRLKPDRKAYLSCDPHDAAAWASFLEQAKPAKRDVQPAPPRERTGARRGRRPLARSLPAPKPHLLSARGTALATSVSGTSLSTSSSPSLECSTAHVDRAPLAPSPSSTSRAPQPLPLPAGPPLPPPPPPPPQLFLSPPPPLLLPTTATAATQVIAPTALDATTLDRAVLAQVQSIALMTLSATDPATLASGAHVAFMAPSITCPGAMAFTCWIELPPGADDICGGAVPPPTSSTAPLDANDARPRKRPRVARQPRRAKTTAHAKRSTNALCAVTDAGGTDSESRVVAHPAETTCTSASASCTTTTTVPEATTTALNVAKAGPCVLPPEAHAMTLLENNARDSGPQSAPDDPQADGGQNATCDAMIDASIDQTVRAHDMQLDAVHPLPPVACAANTQNSKPTEATEFERLFVESTPDEWDELLAGGRLPCG</sequence>
<dbReference type="KEGG" id="vg:36841983"/>
<dbReference type="EMBL" id="MG011691">
    <property type="protein sequence ID" value="AVK77528.1"/>
    <property type="molecule type" value="Genomic_DNA"/>
</dbReference>
<feature type="region of interest" description="Disordered" evidence="1">
    <location>
        <begin position="377"/>
        <end position="421"/>
    </location>
</feature>
<dbReference type="Proteomes" id="UP000249758">
    <property type="component" value="Segment"/>
</dbReference>
<evidence type="ECO:0000256" key="1">
    <source>
        <dbReference type="SAM" id="MobiDB-lite"/>
    </source>
</evidence>
<feature type="compositionally biased region" description="Basic residues" evidence="1">
    <location>
        <begin position="523"/>
        <end position="544"/>
    </location>
</feature>
<organism evidence="2">
    <name type="scientific">Pandoravirus macleodensis</name>
    <dbReference type="NCBI Taxonomy" id="2107707"/>
    <lineage>
        <taxon>Viruses</taxon>
        <taxon>Pandoravirus</taxon>
    </lineage>
</organism>
<feature type="region of interest" description="Disordered" evidence="1">
    <location>
        <begin position="1"/>
        <end position="23"/>
    </location>
</feature>
<evidence type="ECO:0000313" key="2">
    <source>
        <dbReference type="EMBL" id="AVK77528.1"/>
    </source>
</evidence>
<feature type="compositionally biased region" description="Pro residues" evidence="1">
    <location>
        <begin position="392"/>
        <end position="421"/>
    </location>
</feature>
<reference evidence="2" key="1">
    <citation type="journal article" date="2018" name="Nat. Commun.">
        <title>Diversity and evolution of the emerging Pandoraviridae family.</title>
        <authorList>
            <person name="Legendre M."/>
            <person name="Fabre E."/>
            <person name="Poirot O."/>
            <person name="Jeudy S."/>
            <person name="Lartigue A."/>
            <person name="Alempic J.M."/>
            <person name="Beucher L."/>
            <person name="Philippe N."/>
            <person name="Bertaux L."/>
            <person name="Christo-Foroux E."/>
            <person name="Labadie K."/>
            <person name="Coute Y."/>
            <person name="Abergel C."/>
            <person name="Claverie J.M."/>
        </authorList>
    </citation>
    <scope>NUCLEOTIDE SEQUENCE [LARGE SCALE GENOMIC DNA]</scope>
    <source>
        <strain evidence="2">Macleodensis</strain>
    </source>
</reference>
<name>A0A2U7UG92_9VIRU</name>
<accession>A0A2U7UG92</accession>
<dbReference type="GeneID" id="36841983"/>
<protein>
    <submittedName>
        <fullName evidence="2">Uncharacterized protein</fullName>
    </submittedName>
</protein>
<gene>
    <name evidence="2" type="ORF">pmac_cds_840</name>
</gene>
<feature type="region of interest" description="Disordered" evidence="1">
    <location>
        <begin position="504"/>
        <end position="544"/>
    </location>
</feature>
<proteinExistence type="predicted"/>
<feature type="region of interest" description="Disordered" evidence="1">
    <location>
        <begin position="308"/>
        <end position="350"/>
    </location>
</feature>
<dbReference type="RefSeq" id="YP_009481524.1">
    <property type="nucleotide sequence ID" value="NC_037665.1"/>
</dbReference>
<feature type="region of interest" description="Disordered" evidence="1">
    <location>
        <begin position="617"/>
        <end position="638"/>
    </location>
</feature>
<feature type="compositionally biased region" description="Basic and acidic residues" evidence="1">
    <location>
        <begin position="308"/>
        <end position="324"/>
    </location>
</feature>